<evidence type="ECO:0000313" key="2">
    <source>
        <dbReference type="EMBL" id="QDH49610.1"/>
    </source>
</evidence>
<accession>A0A514A8K0</accession>
<keyword evidence="2" id="KW-0645">Protease</keyword>
<dbReference type="InterPro" id="IPR043504">
    <property type="entry name" value="Peptidase_S1_PA_chymotrypsin"/>
</dbReference>
<keyword evidence="1" id="KW-0378">Hydrolase</keyword>
<gene>
    <name evidence="2" type="primary">25</name>
    <name evidence="2" type="ORF">KYLE_27</name>
</gene>
<dbReference type="PROSITE" id="PS51257">
    <property type="entry name" value="PROKAR_LIPOPROTEIN"/>
    <property type="match status" value="1"/>
</dbReference>
<dbReference type="RefSeq" id="YP_009849859.1">
    <property type="nucleotide sequence ID" value="NC_048796.1"/>
</dbReference>
<reference evidence="2 3" key="1">
    <citation type="submission" date="2019-06" db="EMBL/GenBank/DDBJ databases">
        <authorList>
            <person name="Fakulujo A."/>
            <person name="Fiaz D."/>
            <person name="Garg S."/>
            <person name="Gordon G."/>
            <person name="Haider Z."/>
            <person name="Hale A."/>
            <person name="Hodges K."/>
            <person name="Jacob L."/>
            <person name="Kandil F."/>
            <person name="Kincaid V."/>
            <person name="Melchor-Guerra M."/>
            <person name="Morrelli A."/>
            <person name="Morris R."/>
            <person name="Nawaz M."/>
            <person name="Nguyen N."/>
            <person name="Omair A."/>
            <person name="Pray J."/>
            <person name="Saleem H."/>
            <person name="Saravane K."/>
            <person name="Sharma A."/>
            <person name="Singh A."/>
            <person name="Walston M."/>
            <person name="Zaman H."/>
            <person name="Puthuveetil N."/>
            <person name="Do L."/>
            <person name="Islam N."/>
            <person name="Johnson A."/>
        </authorList>
    </citation>
    <scope>NUCLEOTIDE SEQUENCE [LARGE SCALE GENOMIC DNA]</scope>
</reference>
<organism evidence="2 3">
    <name type="scientific">Pantoea phage Kyle</name>
    <dbReference type="NCBI Taxonomy" id="2589665"/>
    <lineage>
        <taxon>Viruses</taxon>
        <taxon>Duplodnaviria</taxon>
        <taxon>Heunggongvirae</taxon>
        <taxon>Uroviricota</taxon>
        <taxon>Caudoviricetes</taxon>
        <taxon>Lindbergviridae</taxon>
        <taxon>Kylevirus</taxon>
        <taxon>Kylevirus kyle</taxon>
    </lineage>
</organism>
<sequence length="181" mass="19388">MKKAIALLSLALAGCSTGHYEFDRNAMTHSRLTVVGVPYVASIVGTTTPVTNSTSLTAAHVADLPFKKVIAKHKHCDVALIRERNNGRVLPEFANAQTGDKVSIYGFSSRSNLPVSSKGTILGFRKVGKCYVGYTDAGSVQGMSGGPVMNERGELVGIFYGLNPEQGLSYFVPYQVLKSIM</sequence>
<protein>
    <submittedName>
        <fullName evidence="2">Protease</fullName>
    </submittedName>
</protein>
<dbReference type="Gene3D" id="2.40.10.10">
    <property type="entry name" value="Trypsin-like serine proteases"/>
    <property type="match status" value="1"/>
</dbReference>
<dbReference type="GeneID" id="55620362"/>
<keyword evidence="3" id="KW-1185">Reference proteome</keyword>
<dbReference type="GO" id="GO:0008233">
    <property type="term" value="F:peptidase activity"/>
    <property type="evidence" value="ECO:0007669"/>
    <property type="project" value="UniProtKB-KW"/>
</dbReference>
<dbReference type="EMBL" id="MN038177">
    <property type="protein sequence ID" value="QDH49610.1"/>
    <property type="molecule type" value="Genomic_DNA"/>
</dbReference>
<proteinExistence type="predicted"/>
<dbReference type="Proteomes" id="UP000319711">
    <property type="component" value="Segment"/>
</dbReference>
<dbReference type="Pfam" id="PF13365">
    <property type="entry name" value="Trypsin_2"/>
    <property type="match status" value="1"/>
</dbReference>
<dbReference type="GO" id="GO:0006508">
    <property type="term" value="P:proteolysis"/>
    <property type="evidence" value="ECO:0007669"/>
    <property type="project" value="UniProtKB-KW"/>
</dbReference>
<evidence type="ECO:0000313" key="3">
    <source>
        <dbReference type="Proteomes" id="UP000319711"/>
    </source>
</evidence>
<evidence type="ECO:0000256" key="1">
    <source>
        <dbReference type="ARBA" id="ARBA00022801"/>
    </source>
</evidence>
<dbReference type="KEGG" id="vg:55620362"/>
<dbReference type="InterPro" id="IPR009003">
    <property type="entry name" value="Peptidase_S1_PA"/>
</dbReference>
<name>A0A514A8K0_9CAUD</name>
<dbReference type="SUPFAM" id="SSF50494">
    <property type="entry name" value="Trypsin-like serine proteases"/>
    <property type="match status" value="1"/>
</dbReference>